<dbReference type="Proteomes" id="UP001372834">
    <property type="component" value="Unassembled WGS sequence"/>
</dbReference>
<comment type="subcellular location">
    <subcellularLocation>
        <location evidence="1">Cytoplasm</location>
        <location evidence="1">Cytoskeleton</location>
    </subcellularLocation>
</comment>
<keyword evidence="7 10" id="KW-0505">Motor protein</keyword>
<dbReference type="EMBL" id="JAWJWF010000003">
    <property type="protein sequence ID" value="KAK6635473.1"/>
    <property type="molecule type" value="Genomic_DNA"/>
</dbReference>
<dbReference type="InterPro" id="IPR019821">
    <property type="entry name" value="Kinesin_motor_CS"/>
</dbReference>
<dbReference type="GO" id="GO:0008017">
    <property type="term" value="F:microtubule binding"/>
    <property type="evidence" value="ECO:0007669"/>
    <property type="project" value="InterPro"/>
</dbReference>
<protein>
    <recommendedName>
        <fullName evidence="11">Kinesin-like protein</fullName>
    </recommendedName>
</protein>
<evidence type="ECO:0000256" key="8">
    <source>
        <dbReference type="ARBA" id="ARBA00023212"/>
    </source>
</evidence>
<evidence type="ECO:0000256" key="12">
    <source>
        <dbReference type="SAM" id="MobiDB-lite"/>
    </source>
</evidence>
<keyword evidence="5 10" id="KW-0067">ATP-binding</keyword>
<evidence type="ECO:0000256" key="5">
    <source>
        <dbReference type="ARBA" id="ARBA00022840"/>
    </source>
</evidence>
<accession>A0AAN8Q6A4</accession>
<comment type="similarity">
    <text evidence="10 11">Belongs to the TRAFAC class myosin-kinesin ATPase superfamily. Kinesin family.</text>
</comment>
<evidence type="ECO:0000313" key="16">
    <source>
        <dbReference type="Proteomes" id="UP001359485"/>
    </source>
</evidence>
<evidence type="ECO:0000256" key="11">
    <source>
        <dbReference type="RuleBase" id="RU000394"/>
    </source>
</evidence>
<comment type="caution">
    <text evidence="15">The sequence shown here is derived from an EMBL/GenBank/DDBJ whole genome shotgun (WGS) entry which is preliminary data.</text>
</comment>
<dbReference type="GO" id="GO:0003777">
    <property type="term" value="F:microtubule motor activity"/>
    <property type="evidence" value="ECO:0007669"/>
    <property type="project" value="InterPro"/>
</dbReference>
<dbReference type="Pfam" id="PF00225">
    <property type="entry name" value="Kinesin"/>
    <property type="match status" value="1"/>
</dbReference>
<evidence type="ECO:0000256" key="2">
    <source>
        <dbReference type="ARBA" id="ARBA00022490"/>
    </source>
</evidence>
<dbReference type="AlphaFoldDB" id="A0AAN8Q6A4"/>
<comment type="function">
    <text evidence="9">Plus-end directed microtubule motor that may be used for anterograde axonal transport and could conceivably move cargos in fly neurons different than those moved by kinesin heavy chain or other plus-end directed motors.</text>
</comment>
<reference evidence="15 17" key="1">
    <citation type="submission" date="2023-10" db="EMBL/GenBank/DDBJ databases">
        <title>Genomes of two closely related lineages of the louse Polyplax serrata with different host specificities.</title>
        <authorList>
            <person name="Martinu J."/>
            <person name="Tarabai H."/>
            <person name="Stefka J."/>
            <person name="Hypsa V."/>
        </authorList>
    </citation>
    <scope>NUCLEOTIDE SEQUENCE [LARGE SCALE GENOMIC DNA]</scope>
    <source>
        <strain evidence="14">98ZLc_SE</strain>
        <strain evidence="15">HR10_N</strain>
    </source>
</reference>
<dbReference type="PROSITE" id="PS50067">
    <property type="entry name" value="KINESIN_MOTOR_2"/>
    <property type="match status" value="1"/>
</dbReference>
<evidence type="ECO:0000259" key="13">
    <source>
        <dbReference type="PROSITE" id="PS50067"/>
    </source>
</evidence>
<keyword evidence="2" id="KW-0963">Cytoplasm</keyword>
<dbReference type="PROSITE" id="PS00411">
    <property type="entry name" value="KINESIN_MOTOR_1"/>
    <property type="match status" value="1"/>
</dbReference>
<dbReference type="GO" id="GO:0005524">
    <property type="term" value="F:ATP binding"/>
    <property type="evidence" value="ECO:0007669"/>
    <property type="project" value="UniProtKB-UniRule"/>
</dbReference>
<feature type="region of interest" description="Disordered" evidence="12">
    <location>
        <begin position="413"/>
        <end position="432"/>
    </location>
</feature>
<proteinExistence type="inferred from homology"/>
<dbReference type="InterPro" id="IPR001752">
    <property type="entry name" value="Kinesin_motor_dom"/>
</dbReference>
<name>A0AAN8Q6A4_POLSC</name>
<dbReference type="Gene3D" id="3.40.850.10">
    <property type="entry name" value="Kinesin motor domain"/>
    <property type="match status" value="1"/>
</dbReference>
<evidence type="ECO:0000313" key="17">
    <source>
        <dbReference type="Proteomes" id="UP001372834"/>
    </source>
</evidence>
<keyword evidence="8" id="KW-0206">Cytoskeleton</keyword>
<dbReference type="InterPro" id="IPR036961">
    <property type="entry name" value="Kinesin_motor_dom_sf"/>
</dbReference>
<dbReference type="EMBL" id="JAWJWE010000003">
    <property type="protein sequence ID" value="KAK6639358.1"/>
    <property type="molecule type" value="Genomic_DNA"/>
</dbReference>
<dbReference type="SMART" id="SM00129">
    <property type="entry name" value="KISc"/>
    <property type="match status" value="1"/>
</dbReference>
<dbReference type="SUPFAM" id="SSF52540">
    <property type="entry name" value="P-loop containing nucleoside triphosphate hydrolases"/>
    <property type="match status" value="1"/>
</dbReference>
<keyword evidence="16" id="KW-1185">Reference proteome</keyword>
<evidence type="ECO:0000256" key="10">
    <source>
        <dbReference type="PROSITE-ProRule" id="PRU00283"/>
    </source>
</evidence>
<keyword evidence="4 10" id="KW-0547">Nucleotide-binding</keyword>
<dbReference type="PANTHER" id="PTHR47968">
    <property type="entry name" value="CENTROMERE PROTEIN E"/>
    <property type="match status" value="1"/>
</dbReference>
<feature type="domain" description="Kinesin motor" evidence="13">
    <location>
        <begin position="27"/>
        <end position="359"/>
    </location>
</feature>
<dbReference type="GO" id="GO:0000278">
    <property type="term" value="P:mitotic cell cycle"/>
    <property type="evidence" value="ECO:0007669"/>
    <property type="project" value="TreeGrafter"/>
</dbReference>
<dbReference type="InterPro" id="IPR027640">
    <property type="entry name" value="Kinesin-like_fam"/>
</dbReference>
<keyword evidence="6" id="KW-0175">Coiled coil</keyword>
<dbReference type="PANTHER" id="PTHR47968:SF50">
    <property type="entry name" value="KINESIN-LIKE PROTEIN"/>
    <property type="match status" value="1"/>
</dbReference>
<dbReference type="CDD" id="cd01371">
    <property type="entry name" value="KISc_KIF3"/>
    <property type="match status" value="1"/>
</dbReference>
<dbReference type="InterPro" id="IPR027417">
    <property type="entry name" value="P-loop_NTPase"/>
</dbReference>
<evidence type="ECO:0000313" key="15">
    <source>
        <dbReference type="EMBL" id="KAK6639358.1"/>
    </source>
</evidence>
<sequence length="683" mass="76994">MNRKSEETSENERNEGGKAVEFGEIENVRVVLRIRPLSETEGKSGCREIVSADRVSNTVSVINPKSTVEELPKVFSFDAIFGTDSTQVDVYNETARPIVEKVLAGYNGTIFAYGQTGTGKTFTMEGINSKPELRGIIPNSFAHIFGFIAKAEDNMKFLVRVSYLEIYNEEVRDLLIKDIHNRLEVKERPDIGVYVKDLSSYVVNNADDMESIMDLGSRNRIVGSTAMNVESSRSHAIFTITVESSTEDESGCTHLKMGKLHLVDLAGSERQSKTGSTGIRLKEATKINLSLSTLGNVISALVDGKSTHIPYRNSKLTRLLQDSLGGNSKTVMCANIGPADYNYDETISTLRYATRAKSIRNRARINEDPKDALLRQFQNEIEELKKKLNTCDDAGSSGSEDEGADGEDDVHIEKADEEDSEKQKKKELENEKRQALVEKKKLEILKAQQLKSNLKEKLESLEKKVLLGGENLLEKAEAQEKLLETSANELEQRRKEEAQLKQALEEKEAERIDIEERYSTLQEEAAGKTKKLKKISQMLMLAKAESNDQNQEHQREKEGLWDGIRTLNREIQLHDLILNSYIPIEYQAMIERYVHWNEDIGEWQLKCVAYTGNNMKKQQALTASVNGTEVEQPDLSHVYLSYNSGHLINSAKQVRRPKTCHTIARPFSAVPRPKSMRPMKQSN</sequence>
<dbReference type="Proteomes" id="UP001359485">
    <property type="component" value="Unassembled WGS sequence"/>
</dbReference>
<dbReference type="GO" id="GO:0005874">
    <property type="term" value="C:microtubule"/>
    <property type="evidence" value="ECO:0007669"/>
    <property type="project" value="UniProtKB-KW"/>
</dbReference>
<evidence type="ECO:0000256" key="9">
    <source>
        <dbReference type="ARBA" id="ARBA00060187"/>
    </source>
</evidence>
<organism evidence="15 17">
    <name type="scientific">Polyplax serrata</name>
    <name type="common">Common mouse louse</name>
    <dbReference type="NCBI Taxonomy" id="468196"/>
    <lineage>
        <taxon>Eukaryota</taxon>
        <taxon>Metazoa</taxon>
        <taxon>Ecdysozoa</taxon>
        <taxon>Arthropoda</taxon>
        <taxon>Hexapoda</taxon>
        <taxon>Insecta</taxon>
        <taxon>Pterygota</taxon>
        <taxon>Neoptera</taxon>
        <taxon>Paraneoptera</taxon>
        <taxon>Psocodea</taxon>
        <taxon>Troctomorpha</taxon>
        <taxon>Phthiraptera</taxon>
        <taxon>Anoplura</taxon>
        <taxon>Polyplacidae</taxon>
        <taxon>Polyplax</taxon>
    </lineage>
</organism>
<dbReference type="FunFam" id="3.40.850.10:FF:000029">
    <property type="entry name" value="Kinesin-like protein KIF17"/>
    <property type="match status" value="1"/>
</dbReference>
<dbReference type="GO" id="GO:0007018">
    <property type="term" value="P:microtubule-based movement"/>
    <property type="evidence" value="ECO:0007669"/>
    <property type="project" value="InterPro"/>
</dbReference>
<evidence type="ECO:0000313" key="14">
    <source>
        <dbReference type="EMBL" id="KAK6635473.1"/>
    </source>
</evidence>
<dbReference type="PRINTS" id="PR00380">
    <property type="entry name" value="KINESINHEAVY"/>
</dbReference>
<gene>
    <name evidence="15" type="primary">KIF3A</name>
    <name evidence="15" type="ORF">RUM43_007631</name>
    <name evidence="14" type="ORF">RUM44_000724</name>
</gene>
<evidence type="ECO:0000256" key="1">
    <source>
        <dbReference type="ARBA" id="ARBA00004245"/>
    </source>
</evidence>
<keyword evidence="3 11" id="KW-0493">Microtubule</keyword>
<evidence type="ECO:0000256" key="7">
    <source>
        <dbReference type="ARBA" id="ARBA00023175"/>
    </source>
</evidence>
<evidence type="ECO:0000256" key="6">
    <source>
        <dbReference type="ARBA" id="ARBA00023054"/>
    </source>
</evidence>
<feature type="binding site" evidence="10">
    <location>
        <begin position="114"/>
        <end position="121"/>
    </location>
    <ligand>
        <name>ATP</name>
        <dbReference type="ChEBI" id="CHEBI:30616"/>
    </ligand>
</feature>
<feature type="compositionally biased region" description="Basic and acidic residues" evidence="12">
    <location>
        <begin position="421"/>
        <end position="432"/>
    </location>
</feature>
<evidence type="ECO:0000256" key="4">
    <source>
        <dbReference type="ARBA" id="ARBA00022741"/>
    </source>
</evidence>
<evidence type="ECO:0000256" key="3">
    <source>
        <dbReference type="ARBA" id="ARBA00022701"/>
    </source>
</evidence>